<keyword evidence="3" id="KW-1185">Reference proteome</keyword>
<feature type="chain" id="PRO_5040857366" evidence="1">
    <location>
        <begin position="23"/>
        <end position="108"/>
    </location>
</feature>
<name>A0A9X4H493_9FIRM</name>
<evidence type="ECO:0000256" key="1">
    <source>
        <dbReference type="SAM" id="SignalP"/>
    </source>
</evidence>
<dbReference type="RefSeq" id="WP_277445120.1">
    <property type="nucleotide sequence ID" value="NZ_JAKOAV010000036.1"/>
</dbReference>
<sequence length="108" mass="11957">MKNKKLQWIISFCLLVLLPTIAIVCGCGQAARQEGKDVDTTERQLAIADEKTAKYGEFPVNVKPEAESVSLVPDLGEIISKDFIQLSKTEKEFLVKNGFVVLPESSKM</sequence>
<comment type="caution">
    <text evidence="2">The sequence shown here is derived from an EMBL/GenBank/DDBJ whole genome shotgun (WGS) entry which is preliminary data.</text>
</comment>
<evidence type="ECO:0000313" key="2">
    <source>
        <dbReference type="EMBL" id="MDF9409631.1"/>
    </source>
</evidence>
<dbReference type="PROSITE" id="PS51257">
    <property type="entry name" value="PROKAR_LIPOPROTEIN"/>
    <property type="match status" value="1"/>
</dbReference>
<accession>A0A9X4H493</accession>
<proteinExistence type="predicted"/>
<gene>
    <name evidence="2" type="ORF">L7E55_14945</name>
</gene>
<dbReference type="Proteomes" id="UP001154312">
    <property type="component" value="Unassembled WGS sequence"/>
</dbReference>
<organism evidence="2 3">
    <name type="scientific">Pelotomaculum isophthalicicum JI</name>
    <dbReference type="NCBI Taxonomy" id="947010"/>
    <lineage>
        <taxon>Bacteria</taxon>
        <taxon>Bacillati</taxon>
        <taxon>Bacillota</taxon>
        <taxon>Clostridia</taxon>
        <taxon>Eubacteriales</taxon>
        <taxon>Desulfotomaculaceae</taxon>
        <taxon>Pelotomaculum</taxon>
    </lineage>
</organism>
<keyword evidence="1" id="KW-0732">Signal</keyword>
<dbReference type="AlphaFoldDB" id="A0A9X4H493"/>
<evidence type="ECO:0000313" key="3">
    <source>
        <dbReference type="Proteomes" id="UP001154312"/>
    </source>
</evidence>
<protein>
    <submittedName>
        <fullName evidence="2">Uncharacterized protein</fullName>
    </submittedName>
</protein>
<dbReference type="EMBL" id="JAKOAV010000036">
    <property type="protein sequence ID" value="MDF9409631.1"/>
    <property type="molecule type" value="Genomic_DNA"/>
</dbReference>
<reference evidence="2" key="1">
    <citation type="submission" date="2022-02" db="EMBL/GenBank/DDBJ databases">
        <authorList>
            <person name="Leng L."/>
        </authorList>
    </citation>
    <scope>NUCLEOTIDE SEQUENCE</scope>
    <source>
        <strain evidence="2">JI</strain>
    </source>
</reference>
<feature type="signal peptide" evidence="1">
    <location>
        <begin position="1"/>
        <end position="22"/>
    </location>
</feature>